<dbReference type="Gene3D" id="1.10.10.60">
    <property type="entry name" value="Homeodomain-like"/>
    <property type="match status" value="1"/>
</dbReference>
<dbReference type="InterPro" id="IPR025943">
    <property type="entry name" value="Sigma_54_int_dom_ATP-bd_2"/>
</dbReference>
<dbReference type="GO" id="GO:0005524">
    <property type="term" value="F:ATP binding"/>
    <property type="evidence" value="ECO:0007669"/>
    <property type="project" value="UniProtKB-KW"/>
</dbReference>
<dbReference type="Pfam" id="PF01590">
    <property type="entry name" value="GAF"/>
    <property type="match status" value="1"/>
</dbReference>
<dbReference type="SUPFAM" id="SSF46689">
    <property type="entry name" value="Homeodomain-like"/>
    <property type="match status" value="1"/>
</dbReference>
<dbReference type="GO" id="GO:0006355">
    <property type="term" value="P:regulation of DNA-templated transcription"/>
    <property type="evidence" value="ECO:0007669"/>
    <property type="project" value="InterPro"/>
</dbReference>
<dbReference type="Gene3D" id="1.10.8.60">
    <property type="match status" value="1"/>
</dbReference>
<dbReference type="PANTHER" id="PTHR32071">
    <property type="entry name" value="TRANSCRIPTIONAL REGULATORY PROTEIN"/>
    <property type="match status" value="1"/>
</dbReference>
<keyword evidence="5" id="KW-0804">Transcription</keyword>
<dbReference type="Pfam" id="PF02954">
    <property type="entry name" value="HTH_8"/>
    <property type="match status" value="1"/>
</dbReference>
<gene>
    <name evidence="7" type="ORF">EC910_102269</name>
</gene>
<dbReference type="PROSITE" id="PS00676">
    <property type="entry name" value="SIGMA54_INTERACT_2"/>
    <property type="match status" value="1"/>
</dbReference>
<keyword evidence="4" id="KW-0238">DNA-binding</keyword>
<dbReference type="AlphaFoldDB" id="A0A4R4BIX3"/>
<sequence>MLASPFYLHTWKKFVDEGVLDSNRINERISESWHRCKQANVNPHMNKGQKILSSNFFQDQKKKSEIFLDIAIPQLQNMRRTIDELQMMALLIDPDGYVLSLSGNQQTLKRAKHINFIEGVKWTEAAVGTNAIGTALQIEEAIMISGTEHYSVASHSWSCAAAPIHNDDGKLIGVLDFSCPIEFSHPYMLGMVTSIAHAIERECSIRVHQNELHLIHRFLDVIDSDEQVVICNHRDVIVSASKKVRERVSNWSRMKLEDLMQNGLKPKLEVPIYSNDRMIGKCIYVKENKQGNVFSTSPFINGVTFPGVIGTSNAFQHTLEEIKLVSPTDASVYVCGETGVGKEYVARAIHENSSRKNGPFIAVNCGSLPKELMESELFGYAEGAFTGARRQGYKGKFEQADGGTIFLDEIGEVPPEMQVALLRVLQERIVTPIGSSKEVPVNIRIITATHKDLLRLVEEGKFRQDLYYRLHVYPLYVPSLIERKEDIPYFIQDFCRRKNWNVVFPKNICNQLSQHAWPGNIRELLNVLERIYILSQGREICGKQISFLLQTMMGNQNQLELQAENKTEHTLNFREKIQRDSMIEALEKTNGNVSLASKLLDVPRSTFYKRMQKYKLKSRFL</sequence>
<dbReference type="PANTHER" id="PTHR32071:SF101">
    <property type="entry name" value="ACETOIN DEHYDROGENASE OPERON TRANSCRIPTIONAL ACTIVATOR ACOR"/>
    <property type="match status" value="1"/>
</dbReference>
<evidence type="ECO:0000313" key="7">
    <source>
        <dbReference type="EMBL" id="TCW58548.1"/>
    </source>
</evidence>
<dbReference type="Pfam" id="PF25601">
    <property type="entry name" value="AAA_lid_14"/>
    <property type="match status" value="1"/>
</dbReference>
<comment type="caution">
    <text evidence="7">The sequence shown here is derived from an EMBL/GenBank/DDBJ whole genome shotgun (WGS) entry which is preliminary data.</text>
</comment>
<keyword evidence="2" id="KW-0067">ATP-binding</keyword>
<evidence type="ECO:0000256" key="3">
    <source>
        <dbReference type="ARBA" id="ARBA00023015"/>
    </source>
</evidence>
<dbReference type="PROSITE" id="PS00688">
    <property type="entry name" value="SIGMA54_INTERACT_3"/>
    <property type="match status" value="1"/>
</dbReference>
<keyword evidence="1" id="KW-0547">Nucleotide-binding</keyword>
<feature type="domain" description="Sigma-54 factor interaction" evidence="6">
    <location>
        <begin position="308"/>
        <end position="533"/>
    </location>
</feature>
<dbReference type="InterPro" id="IPR003018">
    <property type="entry name" value="GAF"/>
</dbReference>
<evidence type="ECO:0000313" key="8">
    <source>
        <dbReference type="Proteomes" id="UP000295285"/>
    </source>
</evidence>
<dbReference type="Proteomes" id="UP000295285">
    <property type="component" value="Unassembled WGS sequence"/>
</dbReference>
<dbReference type="InterPro" id="IPR027417">
    <property type="entry name" value="P-loop_NTPase"/>
</dbReference>
<organism evidence="7 8">
    <name type="scientific">Bacillus thuringiensis</name>
    <dbReference type="NCBI Taxonomy" id="1428"/>
    <lineage>
        <taxon>Bacteria</taxon>
        <taxon>Bacillati</taxon>
        <taxon>Bacillota</taxon>
        <taxon>Bacilli</taxon>
        <taxon>Bacillales</taxon>
        <taxon>Bacillaceae</taxon>
        <taxon>Bacillus</taxon>
        <taxon>Bacillus cereus group</taxon>
    </lineage>
</organism>
<dbReference type="InterPro" id="IPR002078">
    <property type="entry name" value="Sigma_54_int"/>
</dbReference>
<dbReference type="InterPro" id="IPR009057">
    <property type="entry name" value="Homeodomain-like_sf"/>
</dbReference>
<dbReference type="Gene3D" id="3.40.50.300">
    <property type="entry name" value="P-loop containing nucleotide triphosphate hydrolases"/>
    <property type="match status" value="1"/>
</dbReference>
<dbReference type="InterPro" id="IPR025944">
    <property type="entry name" value="Sigma_54_int_dom_CS"/>
</dbReference>
<dbReference type="SUPFAM" id="SSF55781">
    <property type="entry name" value="GAF domain-like"/>
    <property type="match status" value="1"/>
</dbReference>
<dbReference type="EMBL" id="SMDG01000002">
    <property type="protein sequence ID" value="TCW58548.1"/>
    <property type="molecule type" value="Genomic_DNA"/>
</dbReference>
<dbReference type="InterPro" id="IPR003593">
    <property type="entry name" value="AAA+_ATPase"/>
</dbReference>
<dbReference type="InterPro" id="IPR058031">
    <property type="entry name" value="AAA_lid_NorR"/>
</dbReference>
<evidence type="ECO:0000256" key="4">
    <source>
        <dbReference type="ARBA" id="ARBA00023125"/>
    </source>
</evidence>
<dbReference type="RefSeq" id="WP_131932076.1">
    <property type="nucleotide sequence ID" value="NZ_SMDF01000002.1"/>
</dbReference>
<dbReference type="SMART" id="SM00382">
    <property type="entry name" value="AAA"/>
    <property type="match status" value="1"/>
</dbReference>
<proteinExistence type="predicted"/>
<evidence type="ECO:0000256" key="2">
    <source>
        <dbReference type="ARBA" id="ARBA00022840"/>
    </source>
</evidence>
<dbReference type="FunFam" id="3.30.450.40:FF:000089">
    <property type="entry name" value="Sigma-54-dependent Fis family transcriptional regulator"/>
    <property type="match status" value="1"/>
</dbReference>
<name>A0A4R4BIX3_BACTU</name>
<dbReference type="PROSITE" id="PS00675">
    <property type="entry name" value="SIGMA54_INTERACT_1"/>
    <property type="match status" value="1"/>
</dbReference>
<reference evidence="7 8" key="1">
    <citation type="submission" date="2019-03" db="EMBL/GenBank/DDBJ databases">
        <title>Above-ground endophytic microbial communities from plants in different locations in the United States.</title>
        <authorList>
            <person name="Frank C."/>
        </authorList>
    </citation>
    <scope>NUCLEOTIDE SEQUENCE [LARGE SCALE GENOMIC DNA]</scope>
    <source>
        <strain evidence="7 8">LP_2_YM</strain>
    </source>
</reference>
<dbReference type="PRINTS" id="PR01590">
    <property type="entry name" value="HTHFIS"/>
</dbReference>
<dbReference type="PROSITE" id="PS50045">
    <property type="entry name" value="SIGMA54_INTERACT_4"/>
    <property type="match status" value="1"/>
</dbReference>
<dbReference type="InterPro" id="IPR029016">
    <property type="entry name" value="GAF-like_dom_sf"/>
</dbReference>
<dbReference type="FunFam" id="3.40.50.300:FF:000006">
    <property type="entry name" value="DNA-binding transcriptional regulator NtrC"/>
    <property type="match status" value="1"/>
</dbReference>
<dbReference type="GO" id="GO:0043565">
    <property type="term" value="F:sequence-specific DNA binding"/>
    <property type="evidence" value="ECO:0007669"/>
    <property type="project" value="InterPro"/>
</dbReference>
<evidence type="ECO:0000259" key="6">
    <source>
        <dbReference type="PROSITE" id="PS50045"/>
    </source>
</evidence>
<dbReference type="Gene3D" id="3.30.450.40">
    <property type="match status" value="1"/>
</dbReference>
<dbReference type="CDD" id="cd00009">
    <property type="entry name" value="AAA"/>
    <property type="match status" value="1"/>
</dbReference>
<dbReference type="InterPro" id="IPR002197">
    <property type="entry name" value="HTH_Fis"/>
</dbReference>
<accession>A0A4R4BIX3</accession>
<dbReference type="Pfam" id="PF00158">
    <property type="entry name" value="Sigma54_activat"/>
    <property type="match status" value="1"/>
</dbReference>
<dbReference type="SUPFAM" id="SSF52540">
    <property type="entry name" value="P-loop containing nucleoside triphosphate hydrolases"/>
    <property type="match status" value="1"/>
</dbReference>
<evidence type="ECO:0000256" key="5">
    <source>
        <dbReference type="ARBA" id="ARBA00023163"/>
    </source>
</evidence>
<keyword evidence="3" id="KW-0805">Transcription regulation</keyword>
<protein>
    <submittedName>
        <fullName evidence="7">Transcriptional regulator of acetoin/glycerol metabolism</fullName>
    </submittedName>
</protein>
<evidence type="ECO:0000256" key="1">
    <source>
        <dbReference type="ARBA" id="ARBA00022741"/>
    </source>
</evidence>
<dbReference type="InterPro" id="IPR025662">
    <property type="entry name" value="Sigma_54_int_dom_ATP-bd_1"/>
</dbReference>